<sequence>MLENLSRTLSALSRRTVAIGALTCALAVACLGGCTQTTANDGGSGTSDAAVVADTGSAAVPAADDAQIAVQVVVDSSAADGSVTYDGTVELDEGATVLDAIKATGLELDIQDSDYGSFVNGIGGLASFDFGDSSGWGYDLNGETVMDSADVATVSDGDVLTWTYLV</sequence>
<dbReference type="PROSITE" id="PS51257">
    <property type="entry name" value="PROKAR_LIPOPROTEIN"/>
    <property type="match status" value="1"/>
</dbReference>
<feature type="chain" id="PRO_5038055079" evidence="1">
    <location>
        <begin position="40"/>
        <end position="166"/>
    </location>
</feature>
<evidence type="ECO:0000256" key="1">
    <source>
        <dbReference type="SAM" id="SignalP"/>
    </source>
</evidence>
<feature type="signal peptide" evidence="1">
    <location>
        <begin position="1"/>
        <end position="39"/>
    </location>
</feature>
<keyword evidence="1" id="KW-0732">Signal</keyword>
<organism evidence="3 4">
    <name type="scientific">Collinsella ihumii</name>
    <dbReference type="NCBI Taxonomy" id="1720204"/>
    <lineage>
        <taxon>Bacteria</taxon>
        <taxon>Bacillati</taxon>
        <taxon>Actinomycetota</taxon>
        <taxon>Coriobacteriia</taxon>
        <taxon>Coriobacteriales</taxon>
        <taxon>Coriobacteriaceae</taxon>
        <taxon>Collinsella</taxon>
    </lineage>
</organism>
<evidence type="ECO:0000259" key="2">
    <source>
        <dbReference type="Pfam" id="PF14478"/>
    </source>
</evidence>
<accession>A0A921IPK7</accession>
<dbReference type="Pfam" id="PF14478">
    <property type="entry name" value="DUF4430"/>
    <property type="match status" value="1"/>
</dbReference>
<dbReference type="EMBL" id="DYVF01000037">
    <property type="protein sequence ID" value="HJG30782.1"/>
    <property type="molecule type" value="Genomic_DNA"/>
</dbReference>
<evidence type="ECO:0000313" key="4">
    <source>
        <dbReference type="Proteomes" id="UP000746751"/>
    </source>
</evidence>
<dbReference type="InterPro" id="IPR027954">
    <property type="entry name" value="Transcobalamin-like_C"/>
</dbReference>
<feature type="domain" description="Transcobalamin-like C-terminal" evidence="2">
    <location>
        <begin position="94"/>
        <end position="164"/>
    </location>
</feature>
<reference evidence="3" key="2">
    <citation type="submission" date="2021-09" db="EMBL/GenBank/DDBJ databases">
        <authorList>
            <person name="Gilroy R."/>
        </authorList>
    </citation>
    <scope>NUCLEOTIDE SEQUENCE</scope>
    <source>
        <strain evidence="3">ChiGjej2B2-7701</strain>
    </source>
</reference>
<evidence type="ECO:0000313" key="3">
    <source>
        <dbReference type="EMBL" id="HJG30782.1"/>
    </source>
</evidence>
<protein>
    <submittedName>
        <fullName evidence="3">DUF4430 domain-containing protein</fullName>
    </submittedName>
</protein>
<comment type="caution">
    <text evidence="3">The sequence shown here is derived from an EMBL/GenBank/DDBJ whole genome shotgun (WGS) entry which is preliminary data.</text>
</comment>
<proteinExistence type="predicted"/>
<dbReference type="Proteomes" id="UP000746751">
    <property type="component" value="Unassembled WGS sequence"/>
</dbReference>
<name>A0A921IPK7_9ACTN</name>
<gene>
    <name evidence="3" type="ORF">K8U80_05235</name>
</gene>
<dbReference type="Gene3D" id="2.170.130.30">
    <property type="match status" value="1"/>
</dbReference>
<dbReference type="AlphaFoldDB" id="A0A921IPK7"/>
<reference evidence="3" key="1">
    <citation type="journal article" date="2021" name="PeerJ">
        <title>Extensive microbial diversity within the chicken gut microbiome revealed by metagenomics and culture.</title>
        <authorList>
            <person name="Gilroy R."/>
            <person name="Ravi A."/>
            <person name="Getino M."/>
            <person name="Pursley I."/>
            <person name="Horton D.L."/>
            <person name="Alikhan N.F."/>
            <person name="Baker D."/>
            <person name="Gharbi K."/>
            <person name="Hall N."/>
            <person name="Watson M."/>
            <person name="Adriaenssens E.M."/>
            <person name="Foster-Nyarko E."/>
            <person name="Jarju S."/>
            <person name="Secka A."/>
            <person name="Antonio M."/>
            <person name="Oren A."/>
            <person name="Chaudhuri R.R."/>
            <person name="La Ragione R."/>
            <person name="Hildebrand F."/>
            <person name="Pallen M.J."/>
        </authorList>
    </citation>
    <scope>NUCLEOTIDE SEQUENCE</scope>
    <source>
        <strain evidence="3">ChiGjej2B2-7701</strain>
    </source>
</reference>